<evidence type="ECO:0000313" key="4">
    <source>
        <dbReference type="Proteomes" id="UP001175271"/>
    </source>
</evidence>
<comment type="caution">
    <text evidence="3">The sequence shown here is derived from an EMBL/GenBank/DDBJ whole genome shotgun (WGS) entry which is preliminary data.</text>
</comment>
<evidence type="ECO:0000256" key="2">
    <source>
        <dbReference type="SAM" id="SignalP"/>
    </source>
</evidence>
<keyword evidence="1" id="KW-0472">Membrane</keyword>
<evidence type="ECO:0008006" key="5">
    <source>
        <dbReference type="Google" id="ProtNLM"/>
    </source>
</evidence>
<organism evidence="3 4">
    <name type="scientific">Steinernema hermaphroditum</name>
    <dbReference type="NCBI Taxonomy" id="289476"/>
    <lineage>
        <taxon>Eukaryota</taxon>
        <taxon>Metazoa</taxon>
        <taxon>Ecdysozoa</taxon>
        <taxon>Nematoda</taxon>
        <taxon>Chromadorea</taxon>
        <taxon>Rhabditida</taxon>
        <taxon>Tylenchina</taxon>
        <taxon>Panagrolaimomorpha</taxon>
        <taxon>Strongyloidoidea</taxon>
        <taxon>Steinernematidae</taxon>
        <taxon>Steinernema</taxon>
    </lineage>
</organism>
<evidence type="ECO:0000256" key="1">
    <source>
        <dbReference type="SAM" id="Phobius"/>
    </source>
</evidence>
<reference evidence="3" key="1">
    <citation type="submission" date="2023-06" db="EMBL/GenBank/DDBJ databases">
        <title>Genomic analysis of the entomopathogenic nematode Steinernema hermaphroditum.</title>
        <authorList>
            <person name="Schwarz E.M."/>
            <person name="Heppert J.K."/>
            <person name="Baniya A."/>
            <person name="Schwartz H.T."/>
            <person name="Tan C.-H."/>
            <person name="Antoshechkin I."/>
            <person name="Sternberg P.W."/>
            <person name="Goodrich-Blair H."/>
            <person name="Dillman A.R."/>
        </authorList>
    </citation>
    <scope>NUCLEOTIDE SEQUENCE</scope>
    <source>
        <strain evidence="3">PS9179</strain>
        <tissue evidence="3">Whole animal</tissue>
    </source>
</reference>
<evidence type="ECO:0000313" key="3">
    <source>
        <dbReference type="EMBL" id="KAK0411455.1"/>
    </source>
</evidence>
<gene>
    <name evidence="3" type="ORF">QR680_005662</name>
</gene>
<accession>A0AA39LW38</accession>
<keyword evidence="2" id="KW-0732">Signal</keyword>
<sequence>MVPLVLLAFFASASTLGVENPTLLSNVTIFCYVHRSVANYSLLGEFAECHPLGFECRSTGEELVVGEATATCRHEASNEESSCAIGSFVRTNPCPLELERCLGAKVFCGEFGSEVDEDFKKAVEILQGWHEAIPLAEGSLGQSSVESTGDVNVTKSAEETNGTTFFKSAVGYDLQKPPNTTSSTTVPTGAPFWLVPEMLIHKVLLSLGVFLPVVLFLGLLIHFCCRRRSDVAHISRREQKFRKFSAPKRTRTVAVIETDLSTTPKGTPQKQRKVRKEVLVEDGIERF</sequence>
<proteinExistence type="predicted"/>
<keyword evidence="4" id="KW-1185">Reference proteome</keyword>
<dbReference type="AlphaFoldDB" id="A0AA39LW38"/>
<feature type="signal peptide" evidence="2">
    <location>
        <begin position="1"/>
        <end position="17"/>
    </location>
</feature>
<keyword evidence="1" id="KW-0812">Transmembrane</keyword>
<name>A0AA39LW38_9BILA</name>
<protein>
    <recommendedName>
        <fullName evidence="5">SRCR domain-containing protein</fullName>
    </recommendedName>
</protein>
<feature type="chain" id="PRO_5041210572" description="SRCR domain-containing protein" evidence="2">
    <location>
        <begin position="18"/>
        <end position="287"/>
    </location>
</feature>
<feature type="transmembrane region" description="Helical" evidence="1">
    <location>
        <begin position="203"/>
        <end position="225"/>
    </location>
</feature>
<keyword evidence="1" id="KW-1133">Transmembrane helix</keyword>
<dbReference type="EMBL" id="JAUCMV010000003">
    <property type="protein sequence ID" value="KAK0411455.1"/>
    <property type="molecule type" value="Genomic_DNA"/>
</dbReference>
<dbReference type="Proteomes" id="UP001175271">
    <property type="component" value="Unassembled WGS sequence"/>
</dbReference>